<protein>
    <recommendedName>
        <fullName evidence="1">Thoeris anti-defense 2-like domain-containing protein</fullName>
    </recommendedName>
</protein>
<evidence type="ECO:0000313" key="2">
    <source>
        <dbReference type="EMBL" id="QJA86864.1"/>
    </source>
</evidence>
<dbReference type="EMBL" id="MT142664">
    <property type="protein sequence ID" value="QJA86864.1"/>
    <property type="molecule type" value="Genomic_DNA"/>
</dbReference>
<dbReference type="AlphaFoldDB" id="A0A6M3KZM3"/>
<evidence type="ECO:0000259" key="1">
    <source>
        <dbReference type="Pfam" id="PF11195"/>
    </source>
</evidence>
<dbReference type="Pfam" id="PF11195">
    <property type="entry name" value="Tad2-like"/>
    <property type="match status" value="1"/>
</dbReference>
<reference evidence="2" key="1">
    <citation type="submission" date="2020-03" db="EMBL/GenBank/DDBJ databases">
        <title>The deep terrestrial virosphere.</title>
        <authorList>
            <person name="Holmfeldt K."/>
            <person name="Nilsson E."/>
            <person name="Simone D."/>
            <person name="Lopez-Fernandez M."/>
            <person name="Wu X."/>
            <person name="de Brujin I."/>
            <person name="Lundin D."/>
            <person name="Andersson A."/>
            <person name="Bertilsson S."/>
            <person name="Dopson M."/>
        </authorList>
    </citation>
    <scope>NUCLEOTIDE SEQUENCE</scope>
    <source>
        <strain evidence="2">MM415B03105</strain>
    </source>
</reference>
<dbReference type="InterPro" id="IPR021361">
    <property type="entry name" value="Tad2-like_dom"/>
</dbReference>
<gene>
    <name evidence="2" type="ORF">MM415B03105_0008</name>
</gene>
<organism evidence="2">
    <name type="scientific">viral metagenome</name>
    <dbReference type="NCBI Taxonomy" id="1070528"/>
    <lineage>
        <taxon>unclassified sequences</taxon>
        <taxon>metagenomes</taxon>
        <taxon>organismal metagenomes</taxon>
    </lineage>
</organism>
<proteinExistence type="predicted"/>
<feature type="domain" description="Thoeris anti-defense 2-like" evidence="1">
    <location>
        <begin position="28"/>
        <end position="87"/>
    </location>
</feature>
<sequence length="89" mass="10093">MPKKKAVVLELVSHSPITQKAEYVEVGMPFSTALASVIDGKLITRPEWEEDYHGVLQDGKLMLHKSDGQLYYWILSDGDILATDWIVFE</sequence>
<name>A0A6M3KZM3_9ZZZZ</name>
<accession>A0A6M3KZM3</accession>